<feature type="domain" description="Chorismate mutase" evidence="2">
    <location>
        <begin position="1"/>
        <end position="68"/>
    </location>
</feature>
<reference evidence="3" key="1">
    <citation type="submission" date="2022-08" db="EMBL/GenBank/DDBJ databases">
        <title>Draft genome sequence of Lysinibacillus sp. strain KH24.</title>
        <authorList>
            <person name="Kanbe H."/>
            <person name="Itoh H."/>
        </authorList>
    </citation>
    <scope>NUCLEOTIDE SEQUENCE</scope>
    <source>
        <strain evidence="3">KH24</strain>
    </source>
</reference>
<keyword evidence="1" id="KW-0413">Isomerase</keyword>
<protein>
    <recommendedName>
        <fullName evidence="2">Chorismate mutase domain-containing protein</fullName>
    </recommendedName>
</protein>
<dbReference type="Pfam" id="PF01817">
    <property type="entry name" value="CM_2"/>
    <property type="match status" value="1"/>
</dbReference>
<evidence type="ECO:0000256" key="1">
    <source>
        <dbReference type="ARBA" id="ARBA00023235"/>
    </source>
</evidence>
<proteinExistence type="predicted"/>
<dbReference type="InterPro" id="IPR002701">
    <property type="entry name" value="CM_II_prokaryot"/>
</dbReference>
<evidence type="ECO:0000259" key="2">
    <source>
        <dbReference type="PROSITE" id="PS51168"/>
    </source>
</evidence>
<evidence type="ECO:0000313" key="3">
    <source>
        <dbReference type="EMBL" id="GLC88580.1"/>
    </source>
</evidence>
<dbReference type="EMBL" id="BRZA01000002">
    <property type="protein sequence ID" value="GLC88580.1"/>
    <property type="molecule type" value="Genomic_DNA"/>
</dbReference>
<dbReference type="PANTHER" id="PTHR38041">
    <property type="entry name" value="CHORISMATE MUTASE"/>
    <property type="match status" value="1"/>
</dbReference>
<dbReference type="RefSeq" id="WP_264988343.1">
    <property type="nucleotide sequence ID" value="NZ_BRZA01000002.1"/>
</dbReference>
<dbReference type="Gene3D" id="1.20.59.10">
    <property type="entry name" value="Chorismate mutase"/>
    <property type="match status" value="1"/>
</dbReference>
<dbReference type="SMART" id="SM00830">
    <property type="entry name" value="CM_2"/>
    <property type="match status" value="1"/>
</dbReference>
<accession>A0ABQ5NJY8</accession>
<dbReference type="PROSITE" id="PS51168">
    <property type="entry name" value="CHORISMATE_MUT_2"/>
    <property type="match status" value="1"/>
</dbReference>
<sequence>MGCHSLEEVREHINRIDQEIIQLIAQRGTYVVQASTFKKSEDAVQAPKRVKAVITKVRTTSKSLWSKP</sequence>
<dbReference type="InterPro" id="IPR036263">
    <property type="entry name" value="Chorismate_II_sf"/>
</dbReference>
<dbReference type="InterPro" id="IPR036979">
    <property type="entry name" value="CM_dom_sf"/>
</dbReference>
<comment type="caution">
    <text evidence="3">The sequence shown here is derived from an EMBL/GenBank/DDBJ whole genome shotgun (WGS) entry which is preliminary data.</text>
</comment>
<dbReference type="Proteomes" id="UP001065593">
    <property type="component" value="Unassembled WGS sequence"/>
</dbReference>
<dbReference type="InterPro" id="IPR051331">
    <property type="entry name" value="Chorismate_mutase-related"/>
</dbReference>
<organism evidence="3 4">
    <name type="scientific">Lysinibacillus piscis</name>
    <dbReference type="NCBI Taxonomy" id="2518931"/>
    <lineage>
        <taxon>Bacteria</taxon>
        <taxon>Bacillati</taxon>
        <taxon>Bacillota</taxon>
        <taxon>Bacilli</taxon>
        <taxon>Bacillales</taxon>
        <taxon>Bacillaceae</taxon>
        <taxon>Lysinibacillus</taxon>
    </lineage>
</organism>
<gene>
    <name evidence="3" type="ORF">LYSBPC_17070</name>
</gene>
<keyword evidence="4" id="KW-1185">Reference proteome</keyword>
<dbReference type="PANTHER" id="PTHR38041:SF1">
    <property type="entry name" value="CHORISMATE MUTASE"/>
    <property type="match status" value="1"/>
</dbReference>
<evidence type="ECO:0000313" key="4">
    <source>
        <dbReference type="Proteomes" id="UP001065593"/>
    </source>
</evidence>
<dbReference type="SUPFAM" id="SSF48600">
    <property type="entry name" value="Chorismate mutase II"/>
    <property type="match status" value="1"/>
</dbReference>
<name>A0ABQ5NJY8_9BACI</name>